<accession>A0A2P2FMZ5</accession>
<gene>
    <name evidence="1" type="ORF">BB31_27325</name>
</gene>
<evidence type="ECO:0000313" key="2">
    <source>
        <dbReference type="Proteomes" id="UP000256220"/>
    </source>
</evidence>
<dbReference type="Proteomes" id="UP000256220">
    <property type="component" value="Unassembled WGS sequence"/>
</dbReference>
<comment type="caution">
    <text evidence="1">The sequence shown here is derived from an EMBL/GenBank/DDBJ whole genome shotgun (WGS) entry which is preliminary data.</text>
</comment>
<dbReference type="RefSeq" id="WP_034316495.1">
    <property type="nucleotide sequence ID" value="NZ_JFBM01000027.1"/>
</dbReference>
<name>A0A2P2FMZ5_AMYLU</name>
<dbReference type="AlphaFoldDB" id="A0A2P2FMZ5"/>
<dbReference type="Pfam" id="PF18143">
    <property type="entry name" value="HAD_SAK_2"/>
    <property type="match status" value="1"/>
</dbReference>
<dbReference type="EMBL" id="JFBM01000027">
    <property type="protein sequence ID" value="KFU78103.1"/>
    <property type="molecule type" value="Genomic_DNA"/>
</dbReference>
<proteinExistence type="predicted"/>
<protein>
    <recommendedName>
        <fullName evidence="3">Secreted protein</fullName>
    </recommendedName>
</protein>
<sequence length="169" mass="18946">MAPGPLIYLDVDGPLIPFGLEPSRYPLFAPSPLEDENPLLGRLDPSRGVQLKALPGELVWATTWLHDANDSLAPRLGLPRLPVLDWPESSDTDDADARIGLHWKTRPLLEHARGRPFAWVDDEISEIDRDWVSGHHAGQALLHRVDPRHGLTGADYRVVGEWLRESRHS</sequence>
<reference evidence="1 2" key="1">
    <citation type="journal article" date="2014" name="Genome Announc.">
        <title>Draft Genome Sequence of Amycolatopsis lurida NRRL 2430, Producer of the Glycopeptide Family Antibiotic Ristocetin.</title>
        <authorList>
            <person name="Kwun M.J."/>
            <person name="Hong H.J."/>
        </authorList>
    </citation>
    <scope>NUCLEOTIDE SEQUENCE [LARGE SCALE GENOMIC DNA]</scope>
    <source>
        <strain evidence="1 2">NRRL 2430</strain>
    </source>
</reference>
<keyword evidence="2" id="KW-1185">Reference proteome</keyword>
<evidence type="ECO:0008006" key="3">
    <source>
        <dbReference type="Google" id="ProtNLM"/>
    </source>
</evidence>
<evidence type="ECO:0000313" key="1">
    <source>
        <dbReference type="EMBL" id="KFU78103.1"/>
    </source>
</evidence>
<organism evidence="1 2">
    <name type="scientific">Amycolatopsis lurida NRRL 2430</name>
    <dbReference type="NCBI Taxonomy" id="1460371"/>
    <lineage>
        <taxon>Bacteria</taxon>
        <taxon>Bacillati</taxon>
        <taxon>Actinomycetota</taxon>
        <taxon>Actinomycetes</taxon>
        <taxon>Pseudonocardiales</taxon>
        <taxon>Pseudonocardiaceae</taxon>
        <taxon>Amycolatopsis</taxon>
    </lineage>
</organism>